<comment type="caution">
    <text evidence="1">The sequence shown here is derived from an EMBL/GenBank/DDBJ whole genome shotgun (WGS) entry which is preliminary data.</text>
</comment>
<accession>A0ABQ8U3D9</accession>
<name>A0ABQ8U3D9_9EUKA</name>
<reference evidence="1" key="1">
    <citation type="journal article" date="2022" name="bioRxiv">
        <title>Genomics of Preaxostyla Flagellates Illuminates Evolutionary Transitions and the Path Towards Mitochondrial Loss.</title>
        <authorList>
            <person name="Novak L.V.F."/>
            <person name="Treitli S.C."/>
            <person name="Pyrih J."/>
            <person name="Halakuc P."/>
            <person name="Pipaliya S.V."/>
            <person name="Vacek V."/>
            <person name="Brzon O."/>
            <person name="Soukal P."/>
            <person name="Eme L."/>
            <person name="Dacks J.B."/>
            <person name="Karnkowska A."/>
            <person name="Elias M."/>
            <person name="Hampl V."/>
        </authorList>
    </citation>
    <scope>NUCLEOTIDE SEQUENCE</scope>
    <source>
        <strain evidence="1">RCP-MX</strain>
    </source>
</reference>
<evidence type="ECO:0000313" key="1">
    <source>
        <dbReference type="EMBL" id="KAJ4453820.1"/>
    </source>
</evidence>
<dbReference type="Proteomes" id="UP001141327">
    <property type="component" value="Unassembled WGS sequence"/>
</dbReference>
<dbReference type="EMBL" id="JAPMOS010000211">
    <property type="protein sequence ID" value="KAJ4453820.1"/>
    <property type="molecule type" value="Genomic_DNA"/>
</dbReference>
<evidence type="ECO:0000313" key="2">
    <source>
        <dbReference type="Proteomes" id="UP001141327"/>
    </source>
</evidence>
<gene>
    <name evidence="1" type="ORF">PAPYR_11618</name>
</gene>
<organism evidence="1 2">
    <name type="scientific">Paratrimastix pyriformis</name>
    <dbReference type="NCBI Taxonomy" id="342808"/>
    <lineage>
        <taxon>Eukaryota</taxon>
        <taxon>Metamonada</taxon>
        <taxon>Preaxostyla</taxon>
        <taxon>Paratrimastigidae</taxon>
        <taxon>Paratrimastix</taxon>
    </lineage>
</organism>
<keyword evidence="2" id="KW-1185">Reference proteome</keyword>
<proteinExistence type="predicted"/>
<protein>
    <submittedName>
        <fullName evidence="1">Uncharacterized protein</fullName>
    </submittedName>
</protein>
<sequence length="319" mass="33900">MERVTECLVTKDEREVIAVVLFSWPIGPTTPDGSVPGTVPPGDNIARTRVMLTADPTRKAPMTHGLLNNSSVAQAQDRERPELTRWLFCGQGIHAERGECPTSAMHIGPGHETSGKLDGSREESLSSHPLSALLGETPLVISAHSPSSECVPSAPTYTFQSLPIIPAHPIPTSEGHDGAAPSREGEHPCLGPITITPAWGHSVHSALVRNNFGISALLGLEIGENSLTASKPHSCTSFLNGFSSDPVCAVTPAPEVVFFQAGPLCLRLPMTITPTLGPLCDFSAYLLVYVPHRGFSHEGAPLDFRMPLCLGVYVDSPTP</sequence>